<evidence type="ECO:0000256" key="1">
    <source>
        <dbReference type="ARBA" id="ARBA00009500"/>
    </source>
</evidence>
<feature type="domain" description="Serpin" evidence="4">
    <location>
        <begin position="4"/>
        <end position="128"/>
    </location>
</feature>
<keyword evidence="2" id="KW-0646">Protease inhibitor</keyword>
<dbReference type="GO" id="GO:0004867">
    <property type="term" value="F:serine-type endopeptidase inhibitor activity"/>
    <property type="evidence" value="ECO:0007669"/>
    <property type="project" value="UniProtKB-KW"/>
</dbReference>
<dbReference type="PANTHER" id="PTHR11461:SF211">
    <property type="entry name" value="GH10112P-RELATED"/>
    <property type="match status" value="1"/>
</dbReference>
<dbReference type="AlphaFoldDB" id="A0A8X6V320"/>
<dbReference type="InterPro" id="IPR042178">
    <property type="entry name" value="Serpin_sf_1"/>
</dbReference>
<evidence type="ECO:0000259" key="4">
    <source>
        <dbReference type="Pfam" id="PF00079"/>
    </source>
</evidence>
<dbReference type="InterPro" id="IPR036186">
    <property type="entry name" value="Serpin_sf"/>
</dbReference>
<dbReference type="InterPro" id="IPR000215">
    <property type="entry name" value="Serpin_fam"/>
</dbReference>
<protein>
    <recommendedName>
        <fullName evidence="4">Serpin domain-containing protein</fullName>
    </recommendedName>
</protein>
<dbReference type="Gene3D" id="3.30.497.10">
    <property type="entry name" value="Antithrombin, subunit I, domain 2"/>
    <property type="match status" value="1"/>
</dbReference>
<dbReference type="PANTHER" id="PTHR11461">
    <property type="entry name" value="SERINE PROTEASE INHIBITOR, SERPIN"/>
    <property type="match status" value="1"/>
</dbReference>
<organism evidence="5 6">
    <name type="scientific">Trichonephila clavipes</name>
    <name type="common">Golden silk orbweaver</name>
    <name type="synonym">Nephila clavipes</name>
    <dbReference type="NCBI Taxonomy" id="2585209"/>
    <lineage>
        <taxon>Eukaryota</taxon>
        <taxon>Metazoa</taxon>
        <taxon>Ecdysozoa</taxon>
        <taxon>Arthropoda</taxon>
        <taxon>Chelicerata</taxon>
        <taxon>Arachnida</taxon>
        <taxon>Araneae</taxon>
        <taxon>Araneomorphae</taxon>
        <taxon>Entelegynae</taxon>
        <taxon>Araneoidea</taxon>
        <taxon>Nephilidae</taxon>
        <taxon>Trichonephila</taxon>
    </lineage>
</organism>
<dbReference type="GO" id="GO:0005615">
    <property type="term" value="C:extracellular space"/>
    <property type="evidence" value="ECO:0007669"/>
    <property type="project" value="InterPro"/>
</dbReference>
<dbReference type="EMBL" id="BMAU01021165">
    <property type="protein sequence ID" value="GFX92778.1"/>
    <property type="molecule type" value="Genomic_DNA"/>
</dbReference>
<sequence>MTKMDVMEAFYLLTTKYFANSNRRSLLNRASTILVKREAELIPAFQHIAEHIFQVPFTVIDVKESPERVVHYLNHWVATRTGNKITNIMDEIRSPEDVIALNAVHFKAAWKFRFARKKTSKETFYNIDGLGRNK</sequence>
<gene>
    <name evidence="5" type="ORF">TNCV_4876351</name>
</gene>
<keyword evidence="3" id="KW-0722">Serine protease inhibitor</keyword>
<dbReference type="SUPFAM" id="SSF56574">
    <property type="entry name" value="Serpins"/>
    <property type="match status" value="1"/>
</dbReference>
<comment type="caution">
    <text evidence="5">The sequence shown here is derived from an EMBL/GenBank/DDBJ whole genome shotgun (WGS) entry which is preliminary data.</text>
</comment>
<comment type="similarity">
    <text evidence="1">Belongs to the serpin family.</text>
</comment>
<evidence type="ECO:0000256" key="3">
    <source>
        <dbReference type="ARBA" id="ARBA00022900"/>
    </source>
</evidence>
<reference evidence="5" key="1">
    <citation type="submission" date="2020-08" db="EMBL/GenBank/DDBJ databases">
        <title>Multicomponent nature underlies the extraordinary mechanical properties of spider dragline silk.</title>
        <authorList>
            <person name="Kono N."/>
            <person name="Nakamura H."/>
            <person name="Mori M."/>
            <person name="Yoshida Y."/>
            <person name="Ohtoshi R."/>
            <person name="Malay A.D."/>
            <person name="Moran D.A.P."/>
            <person name="Tomita M."/>
            <person name="Numata K."/>
            <person name="Arakawa K."/>
        </authorList>
    </citation>
    <scope>NUCLEOTIDE SEQUENCE</scope>
</reference>
<dbReference type="Pfam" id="PF00079">
    <property type="entry name" value="Serpin"/>
    <property type="match status" value="1"/>
</dbReference>
<dbReference type="Proteomes" id="UP000887159">
    <property type="component" value="Unassembled WGS sequence"/>
</dbReference>
<dbReference type="InterPro" id="IPR023796">
    <property type="entry name" value="Serpin_dom"/>
</dbReference>
<evidence type="ECO:0000313" key="6">
    <source>
        <dbReference type="Proteomes" id="UP000887159"/>
    </source>
</evidence>
<keyword evidence="6" id="KW-1185">Reference proteome</keyword>
<accession>A0A8X6V320</accession>
<evidence type="ECO:0000256" key="2">
    <source>
        <dbReference type="ARBA" id="ARBA00022690"/>
    </source>
</evidence>
<evidence type="ECO:0000313" key="5">
    <source>
        <dbReference type="EMBL" id="GFX92778.1"/>
    </source>
</evidence>
<name>A0A8X6V320_TRICX</name>
<proteinExistence type="inferred from homology"/>